<comment type="similarity">
    <text evidence="2">Belongs to the nucleotide-sugar transporter family. SLC35A subfamily.</text>
</comment>
<dbReference type="InterPro" id="IPR043502">
    <property type="entry name" value="DNA/RNA_pol_sf"/>
</dbReference>
<dbReference type="CDD" id="cd01650">
    <property type="entry name" value="RT_nLTR_like"/>
    <property type="match status" value="1"/>
</dbReference>
<feature type="transmembrane region" description="Helical" evidence="7">
    <location>
        <begin position="234"/>
        <end position="254"/>
    </location>
</feature>
<dbReference type="InterPro" id="IPR007271">
    <property type="entry name" value="Nuc_sug_transpt"/>
</dbReference>
<dbReference type="GO" id="GO:0000139">
    <property type="term" value="C:Golgi membrane"/>
    <property type="evidence" value="ECO:0007669"/>
    <property type="project" value="UniProtKB-SubCell"/>
</dbReference>
<feature type="domain" description="Reverse transcriptase" evidence="8">
    <location>
        <begin position="475"/>
        <end position="718"/>
    </location>
</feature>
<keyword evidence="5 7" id="KW-1133">Transmembrane helix</keyword>
<feature type="transmembrane region" description="Helical" evidence="7">
    <location>
        <begin position="275"/>
        <end position="291"/>
    </location>
</feature>
<dbReference type="Pfam" id="PF00078">
    <property type="entry name" value="RVT_1"/>
    <property type="match status" value="1"/>
</dbReference>
<feature type="transmembrane region" description="Helical" evidence="7">
    <location>
        <begin position="63"/>
        <end position="82"/>
    </location>
</feature>
<feature type="transmembrane region" description="Helical" evidence="7">
    <location>
        <begin position="23"/>
        <end position="43"/>
    </location>
</feature>
<dbReference type="Pfam" id="PF09004">
    <property type="entry name" value="ALKBH8_N"/>
    <property type="match status" value="1"/>
</dbReference>
<protein>
    <recommendedName>
        <fullName evidence="8">Reverse transcriptase domain-containing protein</fullName>
    </recommendedName>
</protein>
<dbReference type="SUPFAM" id="SSF56672">
    <property type="entry name" value="DNA/RNA polymerases"/>
    <property type="match status" value="1"/>
</dbReference>
<dbReference type="Pfam" id="PF04142">
    <property type="entry name" value="Nuc_sug_transp"/>
    <property type="match status" value="1"/>
</dbReference>
<evidence type="ECO:0000256" key="6">
    <source>
        <dbReference type="ARBA" id="ARBA00023136"/>
    </source>
</evidence>
<dbReference type="GO" id="GO:0008168">
    <property type="term" value="F:methyltransferase activity"/>
    <property type="evidence" value="ECO:0007669"/>
    <property type="project" value="InterPro"/>
</dbReference>
<accession>A0AAD9E0E9</accession>
<evidence type="ECO:0000313" key="10">
    <source>
        <dbReference type="Proteomes" id="UP001239994"/>
    </source>
</evidence>
<evidence type="ECO:0000313" key="9">
    <source>
        <dbReference type="EMBL" id="KAK1797837.1"/>
    </source>
</evidence>
<evidence type="ECO:0000259" key="8">
    <source>
        <dbReference type="PROSITE" id="PS50878"/>
    </source>
</evidence>
<dbReference type="InterPro" id="IPR000477">
    <property type="entry name" value="RT_dom"/>
</dbReference>
<dbReference type="PANTHER" id="PTHR10231">
    <property type="entry name" value="NUCLEOTIDE-SUGAR TRANSMEMBRANE TRANSPORTER"/>
    <property type="match status" value="1"/>
</dbReference>
<keyword evidence="6 7" id="KW-0472">Membrane</keyword>
<feature type="transmembrane region" description="Helical" evidence="7">
    <location>
        <begin position="335"/>
        <end position="357"/>
    </location>
</feature>
<keyword evidence="10" id="KW-1185">Reference proteome</keyword>
<organism evidence="9 10">
    <name type="scientific">Electrophorus voltai</name>
    <dbReference type="NCBI Taxonomy" id="2609070"/>
    <lineage>
        <taxon>Eukaryota</taxon>
        <taxon>Metazoa</taxon>
        <taxon>Chordata</taxon>
        <taxon>Craniata</taxon>
        <taxon>Vertebrata</taxon>
        <taxon>Euteleostomi</taxon>
        <taxon>Actinopterygii</taxon>
        <taxon>Neopterygii</taxon>
        <taxon>Teleostei</taxon>
        <taxon>Ostariophysi</taxon>
        <taxon>Gymnotiformes</taxon>
        <taxon>Gymnotoidei</taxon>
        <taxon>Gymnotidae</taxon>
        <taxon>Electrophorus</taxon>
    </lineage>
</organism>
<proteinExistence type="inferred from homology"/>
<evidence type="ECO:0000256" key="4">
    <source>
        <dbReference type="ARBA" id="ARBA00022692"/>
    </source>
</evidence>
<evidence type="ECO:0000256" key="2">
    <source>
        <dbReference type="ARBA" id="ARBA00009976"/>
    </source>
</evidence>
<feature type="transmembrane region" description="Helical" evidence="7">
    <location>
        <begin position="157"/>
        <end position="178"/>
    </location>
</feature>
<evidence type="ECO:0000256" key="1">
    <source>
        <dbReference type="ARBA" id="ARBA00004653"/>
    </source>
</evidence>
<dbReference type="InterPro" id="IPR037185">
    <property type="entry name" value="EmrE-like"/>
</dbReference>
<dbReference type="EMBL" id="JAROKS010000013">
    <property type="protein sequence ID" value="KAK1797837.1"/>
    <property type="molecule type" value="Genomic_DNA"/>
</dbReference>
<feature type="non-terminal residue" evidence="9">
    <location>
        <position position="827"/>
    </location>
</feature>
<comment type="subcellular location">
    <subcellularLocation>
        <location evidence="1">Golgi apparatus membrane</location>
        <topology evidence="1">Multi-pass membrane protein</topology>
    </subcellularLocation>
</comment>
<dbReference type="InterPro" id="IPR015095">
    <property type="entry name" value="AlkB_hom8_N"/>
</dbReference>
<dbReference type="AlphaFoldDB" id="A0AAD9E0E9"/>
<sequence>MAPFSSFSCCRCRCRSRLCSRSSVYTLALGLGFVVLGTSRILLLKFSANEDNKYDFIPASVNLMAEAIKLVLCLVMSLRVIIREGRSYKDLGCSSGASFLSCLKWAVPAFLYFLDNLIIFYVMTYLQPAMAVLFSNVVILTTAILFRVVLKRRLSWVQWASLVILFLSIVALTTSTGADQQTLHGLHPAHASGQSDSCLNSSGVEVAHSNHSGPPGWADKLWDSRLLHLRRGSGLGYALLLLQCFTSALANIYNEKILKDRDQLTESIFVQNSKLYVFGLAFNGLTLVLHGESRMRTLRCGLLHGHSLCSAALVFVTAALGLSVAFILKFRDNMFHVLTGQLTTVVVTALSLFLFDFRPSPDFFLQAPVVLLAIFIYHSSRVKDPEFALQQERLRVINGEVFERSRGGHLQCNVAAEKSFPPQNDQVLCLTVADVRRTLRGVNPRKAAGPDNIPDRVLRECADQLADILTDIFSISLSCAVVPTCFKTTTIVPVPKKPTMSFLNNYRPIALTSIIMKCFERLVMKHIKTQLPPSLDPLQFVYRSNCSTDDAISTTLHLALTHLDKKGTYVRMLFIDFSSAFNTIVPQHLIGKFSLLGLNTSLCNWILDFLTGRPQLVRFGSNTSNTTTLSTGAPQGSVLSHLLFTLLTHDCAAMHSSNHIINFTDDTTVVGLINKDNERARRDHSPLAINGSSVEIVKNIKFLGVHIAENLTWTLNTSSITKRAQQRLYFLRKLREAHLPSPILTTFYRGTVESILSSCIITWFGNCTAFDCKTLQRIVRTAEKIIGVSLPSITNIYITRCIRKATNIVKDPTHPSHELFTLLPSGR</sequence>
<reference evidence="9" key="1">
    <citation type="submission" date="2023-03" db="EMBL/GenBank/DDBJ databases">
        <title>Electrophorus voltai genome.</title>
        <authorList>
            <person name="Bian C."/>
        </authorList>
    </citation>
    <scope>NUCLEOTIDE SEQUENCE</scope>
    <source>
        <strain evidence="9">CB-2022</strain>
        <tissue evidence="9">Muscle</tissue>
    </source>
</reference>
<comment type="caution">
    <text evidence="9">The sequence shown here is derived from an EMBL/GenBank/DDBJ whole genome shotgun (WGS) entry which is preliminary data.</text>
</comment>
<name>A0AAD9E0E9_9TELE</name>
<evidence type="ECO:0000256" key="5">
    <source>
        <dbReference type="ARBA" id="ARBA00022989"/>
    </source>
</evidence>
<keyword evidence="3" id="KW-0813">Transport</keyword>
<feature type="transmembrane region" description="Helical" evidence="7">
    <location>
        <begin position="303"/>
        <end position="328"/>
    </location>
</feature>
<evidence type="ECO:0000256" key="3">
    <source>
        <dbReference type="ARBA" id="ARBA00022597"/>
    </source>
</evidence>
<dbReference type="GO" id="GO:0015165">
    <property type="term" value="F:pyrimidine nucleotide-sugar transmembrane transporter activity"/>
    <property type="evidence" value="ECO:0007669"/>
    <property type="project" value="InterPro"/>
</dbReference>
<evidence type="ECO:0000256" key="7">
    <source>
        <dbReference type="SAM" id="Phobius"/>
    </source>
</evidence>
<keyword evidence="3" id="KW-0762">Sugar transport</keyword>
<feature type="transmembrane region" description="Helical" evidence="7">
    <location>
        <begin position="129"/>
        <end position="150"/>
    </location>
</feature>
<dbReference type="GO" id="GO:0016706">
    <property type="term" value="F:2-oxoglutarate-dependent dioxygenase activity"/>
    <property type="evidence" value="ECO:0007669"/>
    <property type="project" value="InterPro"/>
</dbReference>
<keyword evidence="4 7" id="KW-0812">Transmembrane</keyword>
<dbReference type="PROSITE" id="PS50878">
    <property type="entry name" value="RT_POL"/>
    <property type="match status" value="1"/>
</dbReference>
<dbReference type="Proteomes" id="UP001239994">
    <property type="component" value="Unassembled WGS sequence"/>
</dbReference>
<dbReference type="SUPFAM" id="SSF103481">
    <property type="entry name" value="Multidrug resistance efflux transporter EmrE"/>
    <property type="match status" value="1"/>
</dbReference>
<gene>
    <name evidence="9" type="ORF">P4O66_008189</name>
</gene>